<accession>A0A9E8MPQ8</accession>
<dbReference type="KEGG" id="mdb:OVN18_06225"/>
<dbReference type="GO" id="GO:0016747">
    <property type="term" value="F:acyltransferase activity, transferring groups other than amino-acyl groups"/>
    <property type="evidence" value="ECO:0007669"/>
    <property type="project" value="InterPro"/>
</dbReference>
<dbReference type="EC" id="2.3.1.-" evidence="2"/>
<name>A0A9E8MPQ8_9MICO</name>
<dbReference type="EMBL" id="CP113089">
    <property type="protein sequence ID" value="WAB82591.1"/>
    <property type="molecule type" value="Genomic_DNA"/>
</dbReference>
<sequence>MDPLPTFSPAVAESWALPTADEIDRIDEDARSGVLVRIDRAREEAVSYLRLVGGSGALVLSAAGAEALSVEGGERLAPAEVEQRIHRAGIPMHDPDRVHHLPLDVHAEVRAERPLAGVRRLTADDADLFASFVAEAPPDDLDDAFVELDHWLVAGAVRDGRLVSVASMYPWRGTGTADLGVITLPDSRGRGLARATVRAISALALQQGYEPQYRCQLDNAASLALARGSGFRALGDWSVSRPTA</sequence>
<evidence type="ECO:0000259" key="1">
    <source>
        <dbReference type="PROSITE" id="PS51186"/>
    </source>
</evidence>
<dbReference type="Pfam" id="PF00583">
    <property type="entry name" value="Acetyltransf_1"/>
    <property type="match status" value="1"/>
</dbReference>
<keyword evidence="3" id="KW-1185">Reference proteome</keyword>
<keyword evidence="2" id="KW-0808">Transferase</keyword>
<feature type="domain" description="N-acetyltransferase" evidence="1">
    <location>
        <begin position="116"/>
        <end position="244"/>
    </location>
</feature>
<dbReference type="Proteomes" id="UP001164706">
    <property type="component" value="Chromosome"/>
</dbReference>
<dbReference type="RefSeq" id="WP_267782742.1">
    <property type="nucleotide sequence ID" value="NZ_CP113089.1"/>
</dbReference>
<proteinExistence type="predicted"/>
<dbReference type="InterPro" id="IPR016181">
    <property type="entry name" value="Acyl_CoA_acyltransferase"/>
</dbReference>
<dbReference type="SUPFAM" id="SSF55729">
    <property type="entry name" value="Acyl-CoA N-acyltransferases (Nat)"/>
    <property type="match status" value="1"/>
</dbReference>
<organism evidence="2 3">
    <name type="scientific">Microcella daejeonensis</name>
    <dbReference type="NCBI Taxonomy" id="2994971"/>
    <lineage>
        <taxon>Bacteria</taxon>
        <taxon>Bacillati</taxon>
        <taxon>Actinomycetota</taxon>
        <taxon>Actinomycetes</taxon>
        <taxon>Micrococcales</taxon>
        <taxon>Microbacteriaceae</taxon>
        <taxon>Microcella</taxon>
    </lineage>
</organism>
<dbReference type="InterPro" id="IPR000182">
    <property type="entry name" value="GNAT_dom"/>
</dbReference>
<keyword evidence="2" id="KW-0012">Acyltransferase</keyword>
<dbReference type="CDD" id="cd04301">
    <property type="entry name" value="NAT_SF"/>
    <property type="match status" value="1"/>
</dbReference>
<dbReference type="Gene3D" id="3.40.630.30">
    <property type="match status" value="1"/>
</dbReference>
<gene>
    <name evidence="2" type="ORF">OVN18_06225</name>
</gene>
<dbReference type="PROSITE" id="PS51186">
    <property type="entry name" value="GNAT"/>
    <property type="match status" value="1"/>
</dbReference>
<evidence type="ECO:0000313" key="3">
    <source>
        <dbReference type="Proteomes" id="UP001164706"/>
    </source>
</evidence>
<protein>
    <submittedName>
        <fullName evidence="2">GNAT family N-acetyltransferase</fullName>
        <ecNumber evidence="2">2.3.1.-</ecNumber>
    </submittedName>
</protein>
<evidence type="ECO:0000313" key="2">
    <source>
        <dbReference type="EMBL" id="WAB82591.1"/>
    </source>
</evidence>
<reference evidence="2" key="1">
    <citation type="submission" date="2022-11" db="EMBL/GenBank/DDBJ databases">
        <title>Description of Microcella daejonensis nov. sp, isolated from riverside soil.</title>
        <authorList>
            <person name="Molina K.M."/>
            <person name="Kim S.B."/>
        </authorList>
    </citation>
    <scope>NUCLEOTIDE SEQUENCE</scope>
    <source>
        <strain evidence="2">MMS21-STM12</strain>
    </source>
</reference>
<dbReference type="AlphaFoldDB" id="A0A9E8MPQ8"/>